<keyword evidence="1" id="KW-0645">Protease</keyword>
<feature type="signal peptide" evidence="3">
    <location>
        <begin position="1"/>
        <end position="20"/>
    </location>
</feature>
<keyword evidence="3" id="KW-0732">Signal</keyword>
<gene>
    <name evidence="5" type="ORF">GA0070606_4135</name>
</gene>
<name>A0A1C6VGT6_9ACTN</name>
<feature type="chain" id="PRO_5008748695" evidence="3">
    <location>
        <begin position="21"/>
        <end position="526"/>
    </location>
</feature>
<sequence>MRLRRRVVVAGVVVACAAGAAAVAGLPFGDAGRTPARPTAEAAPVRPGDGAVPAAAPASADSGLGSRASGGGAPPGAGVTLRARPPAEVAEGSPASVAYLRDRYRIDTDEAVRRLALQELSAPLAASLASRFPAAYGGMWLDQAAGGVLTVAATTVEPVRAAVADLPDAAHVRVVPARHPLRQLTEAATRLAATLDATAGADVVVDERANEVVVLTGDRIRADEPRLADALRAAGVPARARARIAGSVVQKACDPRDCPQAPMRGGIRLDVPRDDGTVGGCTTGFNVIVGVRTPYVLTAGHCVVGGRHQLVDRTWHQFLGPKVPVTVESTKPRLAENAYPYDYAVMPYQPGAIGRWAYPVGATQVPSLVNYWCVPDNPRCATRGSGDVAVTGHVPWSAIQPGWVVCATGAAYTPKAGEQYVDSGAGAGYLPGTRCGEIIGKASGGIDVRICARPGDSGGPLFTEADGKALGILSHGDPGQGACTNPNERNSYAPVSTILDRANALTDGGLRIRLATKGPVSGPVPR</sequence>
<dbReference type="InterPro" id="IPR043504">
    <property type="entry name" value="Peptidase_S1_PA_chymotrypsin"/>
</dbReference>
<dbReference type="Pfam" id="PF00089">
    <property type="entry name" value="Trypsin"/>
    <property type="match status" value="1"/>
</dbReference>
<feature type="domain" description="Peptidase S1" evidence="4">
    <location>
        <begin position="244"/>
        <end position="507"/>
    </location>
</feature>
<keyword evidence="6" id="KW-1185">Reference proteome</keyword>
<dbReference type="GO" id="GO:0006508">
    <property type="term" value="P:proteolysis"/>
    <property type="evidence" value="ECO:0007669"/>
    <property type="project" value="UniProtKB-KW"/>
</dbReference>
<dbReference type="InterPro" id="IPR033116">
    <property type="entry name" value="TRYPSIN_SER"/>
</dbReference>
<dbReference type="InterPro" id="IPR018114">
    <property type="entry name" value="TRYPSIN_HIS"/>
</dbReference>
<accession>A0A1C6VGT6</accession>
<dbReference type="Gene3D" id="2.40.10.10">
    <property type="entry name" value="Trypsin-like serine proteases"/>
    <property type="match status" value="2"/>
</dbReference>
<feature type="region of interest" description="Disordered" evidence="2">
    <location>
        <begin position="35"/>
        <end position="89"/>
    </location>
</feature>
<dbReference type="PROSITE" id="PS00135">
    <property type="entry name" value="TRYPSIN_SER"/>
    <property type="match status" value="1"/>
</dbReference>
<dbReference type="InterPro" id="IPR009003">
    <property type="entry name" value="Peptidase_S1_PA"/>
</dbReference>
<dbReference type="AlphaFoldDB" id="A0A1C6VGT6"/>
<dbReference type="PROSITE" id="PS50240">
    <property type="entry name" value="TRYPSIN_DOM"/>
    <property type="match status" value="1"/>
</dbReference>
<dbReference type="PROSITE" id="PS00134">
    <property type="entry name" value="TRYPSIN_HIS"/>
    <property type="match status" value="1"/>
</dbReference>
<proteinExistence type="predicted"/>
<dbReference type="EMBL" id="FMHZ01000002">
    <property type="protein sequence ID" value="SCL65407.1"/>
    <property type="molecule type" value="Genomic_DNA"/>
</dbReference>
<feature type="compositionally biased region" description="Low complexity" evidence="2">
    <location>
        <begin position="35"/>
        <end position="67"/>
    </location>
</feature>
<reference evidence="6" key="1">
    <citation type="submission" date="2016-06" db="EMBL/GenBank/DDBJ databases">
        <authorList>
            <person name="Varghese N."/>
            <person name="Submissions Spin"/>
        </authorList>
    </citation>
    <scope>NUCLEOTIDE SEQUENCE [LARGE SCALE GENOMIC DNA]</scope>
    <source>
        <strain evidence="6">DSM 43903</strain>
    </source>
</reference>
<evidence type="ECO:0000256" key="1">
    <source>
        <dbReference type="RuleBase" id="RU363034"/>
    </source>
</evidence>
<dbReference type="InterPro" id="IPR001254">
    <property type="entry name" value="Trypsin_dom"/>
</dbReference>
<dbReference type="OrthoDB" id="3404169at2"/>
<keyword evidence="1" id="KW-0378">Hydrolase</keyword>
<protein>
    <submittedName>
        <fullName evidence="5">Streptogrisin C</fullName>
    </submittedName>
</protein>
<evidence type="ECO:0000259" key="4">
    <source>
        <dbReference type="PROSITE" id="PS50240"/>
    </source>
</evidence>
<dbReference type="STRING" id="47855.GA0070606_4135"/>
<dbReference type="Gene3D" id="3.30.300.50">
    <property type="match status" value="1"/>
</dbReference>
<dbReference type="GO" id="GO:0004252">
    <property type="term" value="F:serine-type endopeptidase activity"/>
    <property type="evidence" value="ECO:0007669"/>
    <property type="project" value="InterPro"/>
</dbReference>
<dbReference type="Proteomes" id="UP000199001">
    <property type="component" value="Unassembled WGS sequence"/>
</dbReference>
<dbReference type="SUPFAM" id="SSF50494">
    <property type="entry name" value="Trypsin-like serine proteases"/>
    <property type="match status" value="1"/>
</dbReference>
<evidence type="ECO:0000313" key="5">
    <source>
        <dbReference type="EMBL" id="SCL65407.1"/>
    </source>
</evidence>
<organism evidence="5 6">
    <name type="scientific">Micromonospora citrea</name>
    <dbReference type="NCBI Taxonomy" id="47855"/>
    <lineage>
        <taxon>Bacteria</taxon>
        <taxon>Bacillati</taxon>
        <taxon>Actinomycetota</taxon>
        <taxon>Actinomycetes</taxon>
        <taxon>Micromonosporales</taxon>
        <taxon>Micromonosporaceae</taxon>
        <taxon>Micromonospora</taxon>
    </lineage>
</organism>
<evidence type="ECO:0000313" key="6">
    <source>
        <dbReference type="Proteomes" id="UP000199001"/>
    </source>
</evidence>
<dbReference type="RefSeq" id="WP_141721747.1">
    <property type="nucleotide sequence ID" value="NZ_FMHZ01000002.1"/>
</dbReference>
<evidence type="ECO:0000256" key="2">
    <source>
        <dbReference type="SAM" id="MobiDB-lite"/>
    </source>
</evidence>
<dbReference type="InterPro" id="IPR035070">
    <property type="entry name" value="Streptogrisin_prodomain"/>
</dbReference>
<keyword evidence="1" id="KW-0720">Serine protease</keyword>
<evidence type="ECO:0000256" key="3">
    <source>
        <dbReference type="SAM" id="SignalP"/>
    </source>
</evidence>